<accession>A0A9X3LSF1</accession>
<dbReference type="GO" id="GO:0046061">
    <property type="term" value="P:dATP catabolic process"/>
    <property type="evidence" value="ECO:0007669"/>
    <property type="project" value="TreeGrafter"/>
</dbReference>
<keyword evidence="3" id="KW-1185">Reference proteome</keyword>
<reference evidence="2" key="1">
    <citation type="submission" date="2022-02" db="EMBL/GenBank/DDBJ databases">
        <title>Corynebacterium sp. from urogenital microbiome.</title>
        <authorList>
            <person name="Cappelli E.A."/>
            <person name="Ribeiro T.G."/>
            <person name="Peixe L."/>
        </authorList>
    </citation>
    <scope>NUCLEOTIDE SEQUENCE</scope>
    <source>
        <strain evidence="2">C8Ua_172</strain>
    </source>
</reference>
<evidence type="ECO:0000259" key="1">
    <source>
        <dbReference type="Pfam" id="PF03819"/>
    </source>
</evidence>
<dbReference type="GO" id="GO:0006203">
    <property type="term" value="P:dGTP catabolic process"/>
    <property type="evidence" value="ECO:0007669"/>
    <property type="project" value="TreeGrafter"/>
</dbReference>
<sequence>MSVLVLDPRWPDMIPLQAAVGVQSPVAYTDEVPVSVRWNFGDLARSEDPTGVGTLVTTDVNDPLVKERIESGEIVVEAASLKDPLHKAQAVMHEARARGEWEKAQTHESLLEYLKQETQELIDAVQGKHSDEELKKELSDLFLQVLFHAELADERGAFAFPDVAQAFVDKMKNRAPYLFDGSTGTVSVDKQDRLWEEGKRKEKSAE</sequence>
<dbReference type="InterPro" id="IPR004518">
    <property type="entry name" value="MazG-like_dom"/>
</dbReference>
<dbReference type="AlphaFoldDB" id="A0A9X3LSF1"/>
<dbReference type="InterPro" id="IPR011551">
    <property type="entry name" value="NTP_PyrPHydrolase_MazG"/>
</dbReference>
<dbReference type="GO" id="GO:0046081">
    <property type="term" value="P:dUTP catabolic process"/>
    <property type="evidence" value="ECO:0007669"/>
    <property type="project" value="TreeGrafter"/>
</dbReference>
<evidence type="ECO:0000313" key="3">
    <source>
        <dbReference type="Proteomes" id="UP001146468"/>
    </source>
</evidence>
<dbReference type="Gene3D" id="1.10.287.1080">
    <property type="entry name" value="MazG-like"/>
    <property type="match status" value="1"/>
</dbReference>
<dbReference type="PANTHER" id="PTHR30522:SF0">
    <property type="entry name" value="NUCLEOSIDE TRIPHOSPHATE PYROPHOSPHOHYDROLASE"/>
    <property type="match status" value="1"/>
</dbReference>
<proteinExistence type="predicted"/>
<dbReference type="Proteomes" id="UP001146468">
    <property type="component" value="Unassembled WGS sequence"/>
</dbReference>
<dbReference type="Pfam" id="PF03819">
    <property type="entry name" value="MazG"/>
    <property type="match status" value="1"/>
</dbReference>
<dbReference type="GO" id="GO:0046052">
    <property type="term" value="P:UTP catabolic process"/>
    <property type="evidence" value="ECO:0007669"/>
    <property type="project" value="TreeGrafter"/>
</dbReference>
<evidence type="ECO:0000313" key="2">
    <source>
        <dbReference type="EMBL" id="MCZ9293397.1"/>
    </source>
</evidence>
<dbReference type="InterPro" id="IPR048015">
    <property type="entry name" value="NTP-PPase_MazG-like_N"/>
</dbReference>
<name>A0A9X3LSF1_9CORY</name>
<dbReference type="RefSeq" id="WP_269964858.1">
    <property type="nucleotide sequence ID" value="NZ_JAKMUS010000003.1"/>
</dbReference>
<dbReference type="GO" id="GO:0046047">
    <property type="term" value="P:TTP catabolic process"/>
    <property type="evidence" value="ECO:0007669"/>
    <property type="project" value="TreeGrafter"/>
</dbReference>
<dbReference type="EMBL" id="JAKMUS010000003">
    <property type="protein sequence ID" value="MCZ9293397.1"/>
    <property type="molecule type" value="Genomic_DNA"/>
</dbReference>
<gene>
    <name evidence="2" type="ORF">L8U60_02690</name>
</gene>
<organism evidence="2 3">
    <name type="scientific">Corynebacterium meitnerae</name>
    <dbReference type="NCBI Taxonomy" id="2913498"/>
    <lineage>
        <taxon>Bacteria</taxon>
        <taxon>Bacillati</taxon>
        <taxon>Actinomycetota</taxon>
        <taxon>Actinomycetes</taxon>
        <taxon>Mycobacteriales</taxon>
        <taxon>Corynebacteriaceae</taxon>
        <taxon>Corynebacterium</taxon>
    </lineage>
</organism>
<dbReference type="GO" id="GO:0046076">
    <property type="term" value="P:dTTP catabolic process"/>
    <property type="evidence" value="ECO:0007669"/>
    <property type="project" value="TreeGrafter"/>
</dbReference>
<feature type="domain" description="NTP pyrophosphohydrolase MazG-like" evidence="1">
    <location>
        <begin position="105"/>
        <end position="179"/>
    </location>
</feature>
<dbReference type="SUPFAM" id="SSF101386">
    <property type="entry name" value="all-alpha NTP pyrophosphatases"/>
    <property type="match status" value="1"/>
</dbReference>
<dbReference type="CDD" id="cd11528">
    <property type="entry name" value="NTP-PPase_MazG_Nterm"/>
    <property type="match status" value="1"/>
</dbReference>
<dbReference type="GO" id="GO:0047429">
    <property type="term" value="F:nucleoside triphosphate diphosphatase activity"/>
    <property type="evidence" value="ECO:0007669"/>
    <property type="project" value="TreeGrafter"/>
</dbReference>
<protein>
    <submittedName>
        <fullName evidence="2">Nucleoside triphosphate hydrolase</fullName>
    </submittedName>
</protein>
<dbReference type="PANTHER" id="PTHR30522">
    <property type="entry name" value="NUCLEOSIDE TRIPHOSPHATE PYROPHOSPHOHYDROLASE"/>
    <property type="match status" value="1"/>
</dbReference>
<keyword evidence="2" id="KW-0378">Hydrolase</keyword>
<comment type="caution">
    <text evidence="2">The sequence shown here is derived from an EMBL/GenBank/DDBJ whole genome shotgun (WGS) entry which is preliminary data.</text>
</comment>